<evidence type="ECO:0000256" key="10">
    <source>
        <dbReference type="ARBA" id="ARBA00022857"/>
    </source>
</evidence>
<keyword evidence="12" id="KW-0511">Multifunctional enzyme</keyword>
<dbReference type="OrthoDB" id="9800865at2"/>
<dbReference type="UniPathway" id="UPA00275">
    <property type="reaction ID" value="UER00401"/>
</dbReference>
<evidence type="ECO:0000256" key="7">
    <source>
        <dbReference type="ARBA" id="ARBA00022723"/>
    </source>
</evidence>
<sequence length="379" mass="41806">MSHLTLRSDHNYMARALRLAEKGLWSTDPNPRVGCVIVRDGEIVGEGWHQVAGEPHAEIYALRMAKEKSAGATCYVTLEPCCHHGRTPPCTDALIKAGITRVVVAMTDPNPLVSSKGIEQLLKAGIIVDTGVLSHEAEQLNPGFFKRMRYNRPYIRCKLAMSLDGRTAMASGESQWITSQDARRDVQCLRARSSAIMTGAGTVLADDPLLTVREAELPCHLYLKLTPIKQPLRVIIDTHLSMPINARMLSLPGKTLIFTASPNETLKVILEKAGAQVIPLPGREREVDLKAMCRVLAEKYEVNELLMETGATLGGSMLRAGLIDELVIYMAPMLLGNKARGLFNLPEIEQLDQNISLDIKDIRAVGCDWRIVAHPIYSR</sequence>
<comment type="pathway">
    <text evidence="2 13">Cofactor biosynthesis; riboflavin biosynthesis; 5-amino-6-(D-ribitylamino)uracil from GTP: step 2/4.</text>
</comment>
<feature type="binding site" evidence="15">
    <location>
        <position position="174"/>
    </location>
    <ligand>
        <name>substrate</name>
    </ligand>
</feature>
<dbReference type="EMBL" id="AP014633">
    <property type="protein sequence ID" value="BAP54893.1"/>
    <property type="molecule type" value="Genomic_DNA"/>
</dbReference>
<dbReference type="GO" id="GO:0050661">
    <property type="term" value="F:NADP binding"/>
    <property type="evidence" value="ECO:0007669"/>
    <property type="project" value="InterPro"/>
</dbReference>
<dbReference type="PROSITE" id="PS51747">
    <property type="entry name" value="CYT_DCMP_DEAMINASES_2"/>
    <property type="match status" value="1"/>
</dbReference>
<dbReference type="InterPro" id="IPR024072">
    <property type="entry name" value="DHFR-like_dom_sf"/>
</dbReference>
<keyword evidence="19" id="KW-1185">Reference proteome</keyword>
<evidence type="ECO:0000256" key="8">
    <source>
        <dbReference type="ARBA" id="ARBA00022801"/>
    </source>
</evidence>
<evidence type="ECO:0000256" key="11">
    <source>
        <dbReference type="ARBA" id="ARBA00023002"/>
    </source>
</evidence>
<feature type="domain" description="CMP/dCMP-type deaminase" evidence="17">
    <location>
        <begin position="7"/>
        <end position="129"/>
    </location>
</feature>
<dbReference type="Proteomes" id="UP000031623">
    <property type="component" value="Chromosome"/>
</dbReference>
<dbReference type="InterPro" id="IPR016193">
    <property type="entry name" value="Cytidine_deaminase-like"/>
</dbReference>
<organism evidence="18 19">
    <name type="scientific">Thioploca ingrica</name>
    <dbReference type="NCBI Taxonomy" id="40754"/>
    <lineage>
        <taxon>Bacteria</taxon>
        <taxon>Pseudomonadati</taxon>
        <taxon>Pseudomonadota</taxon>
        <taxon>Gammaproteobacteria</taxon>
        <taxon>Thiotrichales</taxon>
        <taxon>Thiotrichaceae</taxon>
        <taxon>Thioploca</taxon>
    </lineage>
</organism>
<feature type="binding site" evidence="15">
    <location>
        <position position="202"/>
    </location>
    <ligand>
        <name>NADP(+)</name>
        <dbReference type="ChEBI" id="CHEBI:58349"/>
    </ligand>
</feature>
<dbReference type="FunFam" id="3.40.140.10:FF:000025">
    <property type="entry name" value="Riboflavin biosynthesis protein RibD"/>
    <property type="match status" value="1"/>
</dbReference>
<protein>
    <recommendedName>
        <fullName evidence="13">Riboflavin biosynthesis protein RibD</fullName>
    </recommendedName>
    <domain>
        <recommendedName>
            <fullName evidence="13">Diaminohydroxyphosphoribosylaminopyrimidine deaminase</fullName>
            <shortName evidence="13">DRAP deaminase</shortName>
            <ecNumber evidence="13">3.5.4.26</ecNumber>
        </recommendedName>
        <alternativeName>
            <fullName evidence="13">Riboflavin-specific deaminase</fullName>
        </alternativeName>
    </domain>
    <domain>
        <recommendedName>
            <fullName evidence="13">5-amino-6-(5-phosphoribosylamino)uracil reductase</fullName>
            <ecNumber evidence="13">1.1.1.193</ecNumber>
        </recommendedName>
        <alternativeName>
            <fullName evidence="13">HTP reductase</fullName>
        </alternativeName>
    </domain>
</protein>
<evidence type="ECO:0000256" key="6">
    <source>
        <dbReference type="ARBA" id="ARBA00022619"/>
    </source>
</evidence>
<dbReference type="EC" id="1.1.1.193" evidence="13"/>
<feature type="binding site" evidence="15">
    <location>
        <position position="206"/>
    </location>
    <ligand>
        <name>substrate</name>
    </ligand>
</feature>
<name>A0A090ABD6_9GAMM</name>
<gene>
    <name evidence="18" type="ORF">THII_0596</name>
</gene>
<dbReference type="Gene3D" id="3.40.430.10">
    <property type="entry name" value="Dihydrofolate Reductase, subunit A"/>
    <property type="match status" value="1"/>
</dbReference>
<dbReference type="InterPro" id="IPR050765">
    <property type="entry name" value="Riboflavin_Biosynth_HTPR"/>
</dbReference>
<dbReference type="AlphaFoldDB" id="A0A090ABD6"/>
<evidence type="ECO:0000256" key="3">
    <source>
        <dbReference type="ARBA" id="ARBA00004910"/>
    </source>
</evidence>
<feature type="binding site" evidence="16">
    <location>
        <position position="81"/>
    </location>
    <ligand>
        <name>Zn(2+)</name>
        <dbReference type="ChEBI" id="CHEBI:29105"/>
        <note>catalytic</note>
    </ligand>
</feature>
<dbReference type="KEGG" id="tig:THII_0596"/>
<feature type="binding site" evidence="15">
    <location>
        <position position="160"/>
    </location>
    <ligand>
        <name>NADP(+)</name>
        <dbReference type="ChEBI" id="CHEBI:58349"/>
    </ligand>
</feature>
<dbReference type="STRING" id="40754.THII_0596"/>
<evidence type="ECO:0000256" key="14">
    <source>
        <dbReference type="PIRSR" id="PIRSR006769-1"/>
    </source>
</evidence>
<dbReference type="SUPFAM" id="SSF53927">
    <property type="entry name" value="Cytidine deaminase-like"/>
    <property type="match status" value="1"/>
</dbReference>
<evidence type="ECO:0000313" key="19">
    <source>
        <dbReference type="Proteomes" id="UP000031623"/>
    </source>
</evidence>
<keyword evidence="7 13" id="KW-0479">Metal-binding</keyword>
<comment type="function">
    <text evidence="1 13">Converts 2,5-diamino-6-(ribosylamino)-4(3h)-pyrimidinone 5'-phosphate into 5-amino-6-(ribosylamino)-2,4(1h,3h)-pyrimidinedione 5'-phosphate.</text>
</comment>
<feature type="binding site" evidence="15">
    <location>
        <position position="190"/>
    </location>
    <ligand>
        <name>substrate</name>
    </ligand>
</feature>
<dbReference type="InterPro" id="IPR016192">
    <property type="entry name" value="APOBEC/CMP_deaminase_Zn-bd"/>
</dbReference>
<comment type="similarity">
    <text evidence="4 13">In the N-terminal section; belongs to the cytidine and deoxycytidylate deaminase family.</text>
</comment>
<dbReference type="CDD" id="cd01284">
    <property type="entry name" value="Riboflavin_deaminase-reductase"/>
    <property type="match status" value="1"/>
</dbReference>
<dbReference type="InterPro" id="IPR011549">
    <property type="entry name" value="RibD_C"/>
</dbReference>
<feature type="binding site" evidence="15">
    <location>
        <position position="210"/>
    </location>
    <ligand>
        <name>substrate</name>
    </ligand>
</feature>
<feature type="binding site" evidence="16">
    <location>
        <position position="56"/>
    </location>
    <ligand>
        <name>Zn(2+)</name>
        <dbReference type="ChEBI" id="CHEBI:29105"/>
        <note>catalytic</note>
    </ligand>
</feature>
<proteinExistence type="inferred from homology"/>
<dbReference type="InterPro" id="IPR002125">
    <property type="entry name" value="CMP_dCMP_dom"/>
</dbReference>
<dbReference type="HOGENOM" id="CLU_036590_1_2_6"/>
<evidence type="ECO:0000256" key="13">
    <source>
        <dbReference type="PIRNR" id="PIRNR006769"/>
    </source>
</evidence>
<dbReference type="PIRSF" id="PIRSF006769">
    <property type="entry name" value="RibD"/>
    <property type="match status" value="1"/>
</dbReference>
<feature type="binding site" evidence="15">
    <location>
        <position position="238"/>
    </location>
    <ligand>
        <name>NADP(+)</name>
        <dbReference type="ChEBI" id="CHEBI:58349"/>
    </ligand>
</feature>
<dbReference type="GO" id="GO:0009231">
    <property type="term" value="P:riboflavin biosynthetic process"/>
    <property type="evidence" value="ECO:0007669"/>
    <property type="project" value="UniProtKB-UniPathway"/>
</dbReference>
<evidence type="ECO:0000256" key="16">
    <source>
        <dbReference type="PIRSR" id="PIRSR006769-3"/>
    </source>
</evidence>
<dbReference type="InterPro" id="IPR002734">
    <property type="entry name" value="RibDG_C"/>
</dbReference>
<dbReference type="Pfam" id="PF00383">
    <property type="entry name" value="dCMP_cyt_deam_1"/>
    <property type="match status" value="1"/>
</dbReference>
<keyword evidence="6 13" id="KW-0686">Riboflavin biosynthesis</keyword>
<keyword evidence="8 13" id="KW-0378">Hydrolase</keyword>
<evidence type="ECO:0000256" key="4">
    <source>
        <dbReference type="ARBA" id="ARBA00005259"/>
    </source>
</evidence>
<dbReference type="PANTHER" id="PTHR38011">
    <property type="entry name" value="DIHYDROFOLATE REDUCTASE FAMILY PROTEIN (AFU_ORTHOLOGUE AFUA_8G06820)"/>
    <property type="match status" value="1"/>
</dbReference>
<dbReference type="Gene3D" id="3.40.140.10">
    <property type="entry name" value="Cytidine Deaminase, domain 2"/>
    <property type="match status" value="1"/>
</dbReference>
<dbReference type="GO" id="GO:0008835">
    <property type="term" value="F:diaminohydroxyphosphoribosylaminopyrimidine deaminase activity"/>
    <property type="evidence" value="ECO:0007669"/>
    <property type="project" value="UniProtKB-EC"/>
</dbReference>
<evidence type="ECO:0000256" key="9">
    <source>
        <dbReference type="ARBA" id="ARBA00022833"/>
    </source>
</evidence>
<dbReference type="NCBIfam" id="TIGR00227">
    <property type="entry name" value="ribD_Cterm"/>
    <property type="match status" value="1"/>
</dbReference>
<evidence type="ECO:0000259" key="17">
    <source>
        <dbReference type="PROSITE" id="PS51747"/>
    </source>
</evidence>
<keyword evidence="10 13" id="KW-0521">NADP</keyword>
<evidence type="ECO:0000256" key="15">
    <source>
        <dbReference type="PIRSR" id="PIRSR006769-2"/>
    </source>
</evidence>
<feature type="active site" description="Proton donor" evidence="14">
    <location>
        <position position="58"/>
    </location>
</feature>
<feature type="binding site" evidence="15">
    <location>
        <position position="176"/>
    </location>
    <ligand>
        <name>NADP(+)</name>
        <dbReference type="ChEBI" id="CHEBI:58349"/>
    </ligand>
</feature>
<dbReference type="SUPFAM" id="SSF53597">
    <property type="entry name" value="Dihydrofolate reductase-like"/>
    <property type="match status" value="1"/>
</dbReference>
<dbReference type="PANTHER" id="PTHR38011:SF7">
    <property type="entry name" value="2,5-DIAMINO-6-RIBOSYLAMINO-4(3H)-PYRIMIDINONE 5'-PHOSPHATE REDUCTASE"/>
    <property type="match status" value="1"/>
</dbReference>
<dbReference type="PROSITE" id="PS00903">
    <property type="entry name" value="CYT_DCMP_DEAMINASES_1"/>
    <property type="match status" value="1"/>
</dbReference>
<evidence type="ECO:0000256" key="1">
    <source>
        <dbReference type="ARBA" id="ARBA00002151"/>
    </source>
</evidence>
<comment type="catalytic activity">
    <reaction evidence="13">
        <text>5-amino-6-(5-phospho-D-ribitylamino)uracil + NADP(+) = 5-amino-6-(5-phospho-D-ribosylamino)uracil + NADPH + H(+)</text>
        <dbReference type="Rhea" id="RHEA:17845"/>
        <dbReference type="ChEBI" id="CHEBI:15378"/>
        <dbReference type="ChEBI" id="CHEBI:57783"/>
        <dbReference type="ChEBI" id="CHEBI:58349"/>
        <dbReference type="ChEBI" id="CHEBI:58421"/>
        <dbReference type="ChEBI" id="CHEBI:58453"/>
        <dbReference type="EC" id="1.1.1.193"/>
    </reaction>
</comment>
<keyword evidence="11 13" id="KW-0560">Oxidoreductase</keyword>
<comment type="pathway">
    <text evidence="3 13">Cofactor biosynthesis; riboflavin biosynthesis; 5-amino-6-(D-ribitylamino)uracil from GTP: step 3/4.</text>
</comment>
<evidence type="ECO:0000313" key="18">
    <source>
        <dbReference type="EMBL" id="BAP54893.1"/>
    </source>
</evidence>
<dbReference type="Pfam" id="PF01872">
    <property type="entry name" value="RibD_C"/>
    <property type="match status" value="1"/>
</dbReference>
<evidence type="ECO:0000256" key="5">
    <source>
        <dbReference type="ARBA" id="ARBA00007417"/>
    </source>
</evidence>
<feature type="binding site" evidence="15">
    <location>
        <position position="213"/>
    </location>
    <ligand>
        <name>substrate</name>
    </ligand>
</feature>
<reference evidence="18 19" key="1">
    <citation type="journal article" date="2014" name="ISME J.">
        <title>Ecophysiology of Thioploca ingrica as revealed by the complete genome sequence supplemented with proteomic evidence.</title>
        <authorList>
            <person name="Kojima H."/>
            <person name="Ogura Y."/>
            <person name="Yamamoto N."/>
            <person name="Togashi T."/>
            <person name="Mori H."/>
            <person name="Watanabe T."/>
            <person name="Nemoto F."/>
            <person name="Kurokawa K."/>
            <person name="Hayashi T."/>
            <person name="Fukui M."/>
        </authorList>
    </citation>
    <scope>NUCLEOTIDE SEQUENCE [LARGE SCALE GENOMIC DNA]</scope>
</reference>
<feature type="binding site" evidence="15">
    <location>
        <position position="308"/>
    </location>
    <ligand>
        <name>substrate</name>
    </ligand>
</feature>
<keyword evidence="9 13" id="KW-0862">Zinc</keyword>
<comment type="similarity">
    <text evidence="5 13">In the C-terminal section; belongs to the HTP reductase family.</text>
</comment>
<feature type="binding site" evidence="15">
    <location>
        <begin position="310"/>
        <end position="316"/>
    </location>
    <ligand>
        <name>NADP(+)</name>
        <dbReference type="ChEBI" id="CHEBI:58349"/>
    </ligand>
</feature>
<dbReference type="GO" id="GO:0008270">
    <property type="term" value="F:zinc ion binding"/>
    <property type="evidence" value="ECO:0007669"/>
    <property type="project" value="InterPro"/>
</dbReference>
<dbReference type="InterPro" id="IPR004794">
    <property type="entry name" value="Eubact_RibD"/>
</dbReference>
<accession>A0A090ABD6</accession>
<dbReference type="NCBIfam" id="TIGR00326">
    <property type="entry name" value="eubact_ribD"/>
    <property type="match status" value="1"/>
</dbReference>
<evidence type="ECO:0000256" key="2">
    <source>
        <dbReference type="ARBA" id="ARBA00004882"/>
    </source>
</evidence>
<evidence type="ECO:0000256" key="12">
    <source>
        <dbReference type="ARBA" id="ARBA00023268"/>
    </source>
</evidence>
<comment type="catalytic activity">
    <reaction evidence="13">
        <text>2,5-diamino-6-hydroxy-4-(5-phosphoribosylamino)-pyrimidine + H2O + H(+) = 5-amino-6-(5-phospho-D-ribosylamino)uracil + NH4(+)</text>
        <dbReference type="Rhea" id="RHEA:21868"/>
        <dbReference type="ChEBI" id="CHEBI:15377"/>
        <dbReference type="ChEBI" id="CHEBI:15378"/>
        <dbReference type="ChEBI" id="CHEBI:28938"/>
        <dbReference type="ChEBI" id="CHEBI:58453"/>
        <dbReference type="ChEBI" id="CHEBI:58614"/>
        <dbReference type="EC" id="3.5.4.26"/>
    </reaction>
</comment>
<comment type="cofactor">
    <cofactor evidence="13 16">
        <name>Zn(2+)</name>
        <dbReference type="ChEBI" id="CHEBI:29105"/>
    </cofactor>
    <text evidence="13 16">Binds 1 zinc ion.</text>
</comment>
<dbReference type="EC" id="3.5.4.26" evidence="13"/>
<dbReference type="GO" id="GO:0008703">
    <property type="term" value="F:5-amino-6-(5-phosphoribosylamino)uracil reductase activity"/>
    <property type="evidence" value="ECO:0007669"/>
    <property type="project" value="UniProtKB-EC"/>
</dbReference>
<feature type="binding site" evidence="16">
    <location>
        <position position="90"/>
    </location>
    <ligand>
        <name>Zn(2+)</name>
        <dbReference type="ChEBI" id="CHEBI:29105"/>
        <note>catalytic</note>
    </ligand>
</feature>